<reference evidence="5" key="1">
    <citation type="journal article" date="2019" name="Int. J. Syst. Evol. Microbiol.">
        <title>The Global Catalogue of Microorganisms (GCM) 10K type strain sequencing project: providing services to taxonomists for standard genome sequencing and annotation.</title>
        <authorList>
            <consortium name="The Broad Institute Genomics Platform"/>
            <consortium name="The Broad Institute Genome Sequencing Center for Infectious Disease"/>
            <person name="Wu L."/>
            <person name="Ma J."/>
        </authorList>
    </citation>
    <scope>NUCLEOTIDE SEQUENCE [LARGE SCALE GENOMIC DNA]</scope>
    <source>
        <strain evidence="5">CGMCC 1.12922</strain>
    </source>
</reference>
<evidence type="ECO:0000259" key="3">
    <source>
        <dbReference type="Pfam" id="PF13649"/>
    </source>
</evidence>
<dbReference type="InterPro" id="IPR029063">
    <property type="entry name" value="SAM-dependent_MTases_sf"/>
</dbReference>
<dbReference type="EMBL" id="BMGI01000002">
    <property type="protein sequence ID" value="GGD33341.1"/>
    <property type="molecule type" value="Genomic_DNA"/>
</dbReference>
<dbReference type="PANTHER" id="PTHR43861:SF1">
    <property type="entry name" value="TRANS-ACONITATE 2-METHYLTRANSFERASE"/>
    <property type="match status" value="1"/>
</dbReference>
<evidence type="ECO:0000256" key="1">
    <source>
        <dbReference type="ARBA" id="ARBA00022603"/>
    </source>
</evidence>
<dbReference type="InterPro" id="IPR041698">
    <property type="entry name" value="Methyltransf_25"/>
</dbReference>
<feature type="domain" description="Methyltransferase" evidence="3">
    <location>
        <begin position="51"/>
        <end position="139"/>
    </location>
</feature>
<accession>A0ABQ1QLS5</accession>
<evidence type="ECO:0000313" key="5">
    <source>
        <dbReference type="Proteomes" id="UP000617355"/>
    </source>
</evidence>
<gene>
    <name evidence="4" type="ORF">GCM10011358_16780</name>
</gene>
<evidence type="ECO:0000313" key="4">
    <source>
        <dbReference type="EMBL" id="GGD33341.1"/>
    </source>
</evidence>
<sequence length="208" mass="22784">MRDSPAPSAAPADVIATYDRVAEGFARARDRTLYERRWLDRALSHAPGRRVLDLGCGAGLPIAAYLEDRRCTLTGVDAAAAMLTLFARNLPRARPIHADMRGLDLGESFDVIVAWNSFFHLAVDDQRAMFETFRIHARPRSVLLFTTGPEPGEAVGRVAGAPVYHASLAPDDYRALLAAQGFEVIAFVPEDPACKGHSVWLARDRGED</sequence>
<comment type="caution">
    <text evidence="4">The sequence shown here is derived from an EMBL/GenBank/DDBJ whole genome shotgun (WGS) entry which is preliminary data.</text>
</comment>
<evidence type="ECO:0000256" key="2">
    <source>
        <dbReference type="ARBA" id="ARBA00022679"/>
    </source>
</evidence>
<dbReference type="SUPFAM" id="SSF53335">
    <property type="entry name" value="S-adenosyl-L-methionine-dependent methyltransferases"/>
    <property type="match status" value="1"/>
</dbReference>
<keyword evidence="5" id="KW-1185">Reference proteome</keyword>
<proteinExistence type="predicted"/>
<dbReference type="Pfam" id="PF13649">
    <property type="entry name" value="Methyltransf_25"/>
    <property type="match status" value="1"/>
</dbReference>
<dbReference type="PANTHER" id="PTHR43861">
    <property type="entry name" value="TRANS-ACONITATE 2-METHYLTRANSFERASE-RELATED"/>
    <property type="match status" value="1"/>
</dbReference>
<organism evidence="4 5">
    <name type="scientific">Sinisalibacter lacisalsi</name>
    <dbReference type="NCBI Taxonomy" id="1526570"/>
    <lineage>
        <taxon>Bacteria</taxon>
        <taxon>Pseudomonadati</taxon>
        <taxon>Pseudomonadota</taxon>
        <taxon>Alphaproteobacteria</taxon>
        <taxon>Rhodobacterales</taxon>
        <taxon>Roseobacteraceae</taxon>
        <taxon>Sinisalibacter</taxon>
    </lineage>
</organism>
<dbReference type="CDD" id="cd02440">
    <property type="entry name" value="AdoMet_MTases"/>
    <property type="match status" value="1"/>
</dbReference>
<dbReference type="RefSeq" id="WP_188527181.1">
    <property type="nucleotide sequence ID" value="NZ_BMGI01000002.1"/>
</dbReference>
<keyword evidence="1 4" id="KW-0489">Methyltransferase</keyword>
<dbReference type="Proteomes" id="UP000617355">
    <property type="component" value="Unassembled WGS sequence"/>
</dbReference>
<keyword evidence="2" id="KW-0808">Transferase</keyword>
<dbReference type="Gene3D" id="3.40.50.150">
    <property type="entry name" value="Vaccinia Virus protein VP39"/>
    <property type="match status" value="1"/>
</dbReference>
<dbReference type="GO" id="GO:0032259">
    <property type="term" value="P:methylation"/>
    <property type="evidence" value="ECO:0007669"/>
    <property type="project" value="UniProtKB-KW"/>
</dbReference>
<name>A0ABQ1QLS5_9RHOB</name>
<dbReference type="GO" id="GO:0008168">
    <property type="term" value="F:methyltransferase activity"/>
    <property type="evidence" value="ECO:0007669"/>
    <property type="project" value="UniProtKB-KW"/>
</dbReference>
<protein>
    <submittedName>
        <fullName evidence="4">Methyltransferase</fullName>
    </submittedName>
</protein>